<evidence type="ECO:0000256" key="1">
    <source>
        <dbReference type="SAM" id="Phobius"/>
    </source>
</evidence>
<keyword evidence="1" id="KW-1133">Transmembrane helix</keyword>
<organism evidence="2 3">
    <name type="scientific">Cyanomargarita calcarea GSE-NOS-MK-12-04C</name>
    <dbReference type="NCBI Taxonomy" id="2839659"/>
    <lineage>
        <taxon>Bacteria</taxon>
        <taxon>Bacillati</taxon>
        <taxon>Cyanobacteriota</taxon>
        <taxon>Cyanophyceae</taxon>
        <taxon>Nostocales</taxon>
        <taxon>Cyanomargaritaceae</taxon>
        <taxon>Cyanomargarita</taxon>
    </lineage>
</organism>
<sequence>MPKPTILLALDPHSAAFCATIQRQLLKLNNPQSCLIQTYNLTYNGQTFGFNSDLDQFADMSFDLTQTHSKQASLSEIRTKFNQEASSLQTALIDLLKSANQSPNAIAAKNQGVKISSTHRIYLMLSASNLKARGVVFDLVKLIRWLFSKYFTDIPHSLEALLLLPGLFAEVTTHDYSDAYALLKELDDKMTAGGQKAPPFDNCWLIDERIGGLRDNLRSYADAFVGFLTAETETNGLLIGTQKVRGKIPAYSTFGYGELFFPGETAIKRLSAALAADILIEQFLPKVEFNPETNRKWLLDAKEFVLSEDFTDAFLQLERDNGKPVWQDFNPRIEMGAGMSSEYGVELQRAYREFQNRELLSYKRTLENSCKQVQATLTAFLDRSINRYADANKSGLHEAVILLKRLTYLYLELQNNTPRDQCYNLVTQLRAAEAFLDSRLQVKIDNETTKNLLNEILSLQLRQQQLQDSSTQEELQTIAEQLRTAIADYQKASNAEIEQARQLRIMGRTQANEQDSKAIAASEKHLTVTESHLETATDKLNESIAEKSRFRNQYLVIYPALIAAVLLGLLIFIGIFSQSALWALLQNIAANLVNYLLGSAIAILTYLGIVWLKYSTEIRDRILKVQKQIKQLKSTVKATAIELRRNYNEQLKLEYDLYAQNLRVEALNYLIKTAKQKTETLRQTTDNFSQIYSSLVQEREQATIKFSEIRLAVLTDADIDTYYQSFLLTLPTNKFTQECVSRAQSWKISAQEFQNQLIPFAQKQFEQLSNLSIASVLKRSDLIAANTATLRLNQLYDIANLLLRLQDIDTNLNPTSQRETTLWVGSKDKEEILGFYSRLSRNLTTLAGEDEQRLCILTRSLGFPAYFLSQIEFYRDCYERTQNEQDEIPDLIPDEIGSSRELKLSYESLLSAIALKIVSQNSQGDYQFNGQSLGKDREQIASAFATEFSFQELYEELKESIEAFEHDLIYQNLHELTTSVKSLTRYERKLLDNLLSTYNPLN</sequence>
<protein>
    <submittedName>
        <fullName evidence="2">Uncharacterized protein</fullName>
    </submittedName>
</protein>
<reference evidence="2" key="1">
    <citation type="submission" date="2021-05" db="EMBL/GenBank/DDBJ databases">
        <authorList>
            <person name="Pietrasiak N."/>
            <person name="Ward R."/>
            <person name="Stajich J.E."/>
            <person name="Kurbessoian T."/>
        </authorList>
    </citation>
    <scope>NUCLEOTIDE SEQUENCE</scope>
    <source>
        <strain evidence="2">GSE-NOS-MK-12-04C</strain>
    </source>
</reference>
<dbReference type="EMBL" id="JAHHGZ010000074">
    <property type="protein sequence ID" value="MBW4672368.1"/>
    <property type="molecule type" value="Genomic_DNA"/>
</dbReference>
<reference evidence="2" key="2">
    <citation type="journal article" date="2022" name="Microbiol. Resour. Announc.">
        <title>Metagenome Sequencing to Explore Phylogenomics of Terrestrial Cyanobacteria.</title>
        <authorList>
            <person name="Ward R.D."/>
            <person name="Stajich J.E."/>
            <person name="Johansen J.R."/>
            <person name="Huntemann M."/>
            <person name="Clum A."/>
            <person name="Foster B."/>
            <person name="Foster B."/>
            <person name="Roux S."/>
            <person name="Palaniappan K."/>
            <person name="Varghese N."/>
            <person name="Mukherjee S."/>
            <person name="Reddy T.B.K."/>
            <person name="Daum C."/>
            <person name="Copeland A."/>
            <person name="Chen I.A."/>
            <person name="Ivanova N.N."/>
            <person name="Kyrpides N.C."/>
            <person name="Shapiro N."/>
            <person name="Eloe-Fadrosh E.A."/>
            <person name="Pietrasiak N."/>
        </authorList>
    </citation>
    <scope>NUCLEOTIDE SEQUENCE</scope>
    <source>
        <strain evidence="2">GSE-NOS-MK-12-04C</strain>
    </source>
</reference>
<evidence type="ECO:0000313" key="3">
    <source>
        <dbReference type="Proteomes" id="UP000729701"/>
    </source>
</evidence>
<keyword evidence="1" id="KW-0812">Transmembrane</keyword>
<name>A0A951QYQ8_9CYAN</name>
<gene>
    <name evidence="2" type="ORF">KME60_34360</name>
</gene>
<feature type="transmembrane region" description="Helical" evidence="1">
    <location>
        <begin position="556"/>
        <end position="585"/>
    </location>
</feature>
<keyword evidence="1" id="KW-0472">Membrane</keyword>
<dbReference type="AlphaFoldDB" id="A0A951QYQ8"/>
<dbReference type="Proteomes" id="UP000729701">
    <property type="component" value="Unassembled WGS sequence"/>
</dbReference>
<feature type="transmembrane region" description="Helical" evidence="1">
    <location>
        <begin position="592"/>
        <end position="612"/>
    </location>
</feature>
<evidence type="ECO:0000313" key="2">
    <source>
        <dbReference type="EMBL" id="MBW4672368.1"/>
    </source>
</evidence>
<comment type="caution">
    <text evidence="2">The sequence shown here is derived from an EMBL/GenBank/DDBJ whole genome shotgun (WGS) entry which is preliminary data.</text>
</comment>
<accession>A0A951QYQ8</accession>
<proteinExistence type="predicted"/>